<dbReference type="InterPro" id="IPR036736">
    <property type="entry name" value="ACP-like_sf"/>
</dbReference>
<evidence type="ECO:0000256" key="1">
    <source>
        <dbReference type="ARBA" id="ARBA00022450"/>
    </source>
</evidence>
<dbReference type="Proteomes" id="UP000553766">
    <property type="component" value="Unassembled WGS sequence"/>
</dbReference>
<dbReference type="GO" id="GO:0044550">
    <property type="term" value="P:secondary metabolite biosynthetic process"/>
    <property type="evidence" value="ECO:0007669"/>
    <property type="project" value="TreeGrafter"/>
</dbReference>
<dbReference type="PANTHER" id="PTHR45527">
    <property type="entry name" value="NONRIBOSOMAL PEPTIDE SYNTHETASE"/>
    <property type="match status" value="1"/>
</dbReference>
<dbReference type="PROSITE" id="PS00012">
    <property type="entry name" value="PHOSPHOPANTETHEINE"/>
    <property type="match status" value="1"/>
</dbReference>
<dbReference type="GO" id="GO:0016874">
    <property type="term" value="F:ligase activity"/>
    <property type="evidence" value="ECO:0007669"/>
    <property type="project" value="UniProtKB-KW"/>
</dbReference>
<dbReference type="InterPro" id="IPR045851">
    <property type="entry name" value="AMP-bd_C_sf"/>
</dbReference>
<feature type="region of interest" description="Disordered" evidence="3">
    <location>
        <begin position="192"/>
        <end position="235"/>
    </location>
</feature>
<dbReference type="InterPro" id="IPR029063">
    <property type="entry name" value="SAM-dependent_MTases_sf"/>
</dbReference>
<gene>
    <name evidence="5" type="ORF">FHS89_003264</name>
</gene>
<dbReference type="PROSITE" id="PS50075">
    <property type="entry name" value="CARRIER"/>
    <property type="match status" value="1"/>
</dbReference>
<keyword evidence="5" id="KW-0436">Ligase</keyword>
<dbReference type="RefSeq" id="WP_184013162.1">
    <property type="nucleotide sequence ID" value="NZ_JACIJS010000021.1"/>
</dbReference>
<keyword evidence="1" id="KW-0596">Phosphopantetheine</keyword>
<dbReference type="AlphaFoldDB" id="A0A840WR48"/>
<dbReference type="SUPFAM" id="SSF56801">
    <property type="entry name" value="Acetyl-CoA synthetase-like"/>
    <property type="match status" value="1"/>
</dbReference>
<dbReference type="SUPFAM" id="SSF47336">
    <property type="entry name" value="ACP-like"/>
    <property type="match status" value="1"/>
</dbReference>
<dbReference type="InterPro" id="IPR013217">
    <property type="entry name" value="Methyltransf_12"/>
</dbReference>
<evidence type="ECO:0000313" key="5">
    <source>
        <dbReference type="EMBL" id="MBB5517211.1"/>
    </source>
</evidence>
<dbReference type="Gene3D" id="3.40.50.12780">
    <property type="entry name" value="N-terminal domain of ligase-like"/>
    <property type="match status" value="1"/>
</dbReference>
<comment type="caution">
    <text evidence="5">The sequence shown here is derived from an EMBL/GenBank/DDBJ whole genome shotgun (WGS) entry which is preliminary data.</text>
</comment>
<dbReference type="InterPro" id="IPR009081">
    <property type="entry name" value="PP-bd_ACP"/>
</dbReference>
<feature type="non-terminal residue" evidence="5">
    <location>
        <position position="1"/>
    </location>
</feature>
<dbReference type="InterPro" id="IPR042099">
    <property type="entry name" value="ANL_N_sf"/>
</dbReference>
<dbReference type="Gene3D" id="3.40.50.150">
    <property type="entry name" value="Vaccinia Virus protein VP39"/>
    <property type="match status" value="1"/>
</dbReference>
<accession>A0A840WR48</accession>
<dbReference type="GO" id="GO:0005737">
    <property type="term" value="C:cytoplasm"/>
    <property type="evidence" value="ECO:0007669"/>
    <property type="project" value="TreeGrafter"/>
</dbReference>
<sequence length="729" mass="77118">GITETCVHVTEHILTPADRDAQDSPIGRPIPSLTTYLLDAALRPVPPGAPGEIYVAGHGLARGYQGRPDLTADRFLPDPFSATPGARMYRSGDRARQNTDGSLTYLGRIDHQIQLRGHRIELGEIEATLAALPGVAGAIVRPHQPDPDAPDDIRLAAWIVDAPPEDDAEAATRIAQWQSVYDITYGGSSPIAGSSAGGSSPTAGSSAGGSSPDGSSPTGSALPTSPPAPPSKMANDLALDITGWHSSFTGQPIPAAEMREWRDATCARIRTLLPDPATTARVMEVGCGTGMILFDIAPDVAAYHAVDLSPHIIDRLKSQTADAGLAHVTLAAAAAHEATATLAPTDRFDLIILNSVVQYFPSMTYLRAAITALAAHLAPGGRIFLGDLRDQGRLPAFHAHLAALTATPEEPRAAFAHRALTREAEEEELTLAPGALAGIAGLTARPCLKRGHAETEMQLYRYDLLLSDQPGRTLPHRDLSGLTTLPAHLTATEPMLLTGLTDPRLSPHQTRADWIALSAATAAEGERVSDAPLPPNDLACTPEDAIAWAEAIGLQAAALPDPDAPARFRLLISPEPIRTTDLPTASATPRAHNAPLRATARLALRSALHAAADAALPAHMRPNSYTFLTAMPLSPSGKLVTKSLPNPAQITAAKSITPPQSATERRLLDAFQKTLKTNTISTTDNFFHIGGNSLNALTLIQNIQKSTNHNITLKSLFQYNSIQTIAHMI</sequence>
<dbReference type="Pfam" id="PF00550">
    <property type="entry name" value="PP-binding"/>
    <property type="match status" value="1"/>
</dbReference>
<dbReference type="Pfam" id="PF08242">
    <property type="entry name" value="Methyltransf_12"/>
    <property type="match status" value="1"/>
</dbReference>
<dbReference type="Gene3D" id="3.30.300.30">
    <property type="match status" value="2"/>
</dbReference>
<dbReference type="InterPro" id="IPR006162">
    <property type="entry name" value="Ppantetheine_attach_site"/>
</dbReference>
<dbReference type="SUPFAM" id="SSF53335">
    <property type="entry name" value="S-adenosyl-L-methionine-dependent methyltransferases"/>
    <property type="match status" value="1"/>
</dbReference>
<keyword evidence="2" id="KW-0597">Phosphoprotein</keyword>
<dbReference type="PANTHER" id="PTHR45527:SF1">
    <property type="entry name" value="FATTY ACID SYNTHASE"/>
    <property type="match status" value="1"/>
</dbReference>
<evidence type="ECO:0000256" key="3">
    <source>
        <dbReference type="SAM" id="MobiDB-lite"/>
    </source>
</evidence>
<dbReference type="Gene3D" id="1.10.1200.10">
    <property type="entry name" value="ACP-like"/>
    <property type="match status" value="1"/>
</dbReference>
<dbReference type="CDD" id="cd02440">
    <property type="entry name" value="AdoMet_MTases"/>
    <property type="match status" value="1"/>
</dbReference>
<feature type="non-terminal residue" evidence="5">
    <location>
        <position position="729"/>
    </location>
</feature>
<dbReference type="InterPro" id="IPR000873">
    <property type="entry name" value="AMP-dep_synth/lig_dom"/>
</dbReference>
<dbReference type="GO" id="GO:0031177">
    <property type="term" value="F:phosphopantetheine binding"/>
    <property type="evidence" value="ECO:0007669"/>
    <property type="project" value="TreeGrafter"/>
</dbReference>
<dbReference type="EMBL" id="JACIJS010000021">
    <property type="protein sequence ID" value="MBB5517211.1"/>
    <property type="molecule type" value="Genomic_DNA"/>
</dbReference>
<protein>
    <submittedName>
        <fullName evidence="5">Acyl-CoA synthetase (AMP-forming)/AMP-acid ligase II/acyl carrier protein</fullName>
    </submittedName>
</protein>
<dbReference type="FunFam" id="2.30.38.10:FF:000001">
    <property type="entry name" value="Non-ribosomal peptide synthetase PvdI"/>
    <property type="match status" value="1"/>
</dbReference>
<organism evidence="5 6">
    <name type="scientific">Rubricella aquisinus</name>
    <dbReference type="NCBI Taxonomy" id="2028108"/>
    <lineage>
        <taxon>Bacteria</taxon>
        <taxon>Pseudomonadati</taxon>
        <taxon>Pseudomonadota</taxon>
        <taxon>Alphaproteobacteria</taxon>
        <taxon>Rhodobacterales</taxon>
        <taxon>Paracoccaceae</taxon>
        <taxon>Rubricella</taxon>
    </lineage>
</organism>
<reference evidence="5 6" key="1">
    <citation type="submission" date="2020-08" db="EMBL/GenBank/DDBJ databases">
        <title>Genomic Encyclopedia of Type Strains, Phase IV (KMG-IV): sequencing the most valuable type-strain genomes for metagenomic binning, comparative biology and taxonomic classification.</title>
        <authorList>
            <person name="Goeker M."/>
        </authorList>
    </citation>
    <scope>NUCLEOTIDE SEQUENCE [LARGE SCALE GENOMIC DNA]</scope>
    <source>
        <strain evidence="5 6">DSM 103377</strain>
    </source>
</reference>
<feature type="compositionally biased region" description="Low complexity" evidence="3">
    <location>
        <begin position="192"/>
        <end position="223"/>
    </location>
</feature>
<dbReference type="Pfam" id="PF00501">
    <property type="entry name" value="AMP-binding"/>
    <property type="match status" value="1"/>
</dbReference>
<proteinExistence type="predicted"/>
<name>A0A840WR48_9RHOB</name>
<dbReference type="GO" id="GO:0043041">
    <property type="term" value="P:amino acid activation for nonribosomal peptide biosynthetic process"/>
    <property type="evidence" value="ECO:0007669"/>
    <property type="project" value="TreeGrafter"/>
</dbReference>
<evidence type="ECO:0000256" key="2">
    <source>
        <dbReference type="ARBA" id="ARBA00022553"/>
    </source>
</evidence>
<feature type="domain" description="Carrier" evidence="4">
    <location>
        <begin position="658"/>
        <end position="729"/>
    </location>
</feature>
<evidence type="ECO:0000259" key="4">
    <source>
        <dbReference type="PROSITE" id="PS50075"/>
    </source>
</evidence>
<keyword evidence="6" id="KW-1185">Reference proteome</keyword>
<evidence type="ECO:0000313" key="6">
    <source>
        <dbReference type="Proteomes" id="UP000553766"/>
    </source>
</evidence>